<accession>A0ABV9W8D7</accession>
<dbReference type="SUPFAM" id="SSF55729">
    <property type="entry name" value="Acyl-CoA N-acyltransferases (Nat)"/>
    <property type="match status" value="1"/>
</dbReference>
<dbReference type="PANTHER" id="PTHR43072">
    <property type="entry name" value="N-ACETYLTRANSFERASE"/>
    <property type="match status" value="1"/>
</dbReference>
<protein>
    <submittedName>
        <fullName evidence="2">GNAT family N-acetyltransferase</fullName>
        <ecNumber evidence="2">2.3.-.-</ecNumber>
    </submittedName>
</protein>
<gene>
    <name evidence="2" type="ORF">ACFPIJ_40935</name>
</gene>
<sequence length="281" mass="30690">MIVRASSAAVDVLEEATRRFVGVASGVAAFVQSPGTIAFIAVDGHEVQGWCWGYVLARPDGTSMLYLHNLEVTESCRGRGIGRRLLRSFMEAGAQLGASKMFLVTGEENAAARGLYESMGAGLATQGPTVNYWFALPPTSSGSGDASSGEESSCNTHQRASMFVPMRDMLWNAFPEARARILAEEQSLLDEESPFPVVETYQLVSHCFHWEVFRPAMERGDQALLARCFAFVEQLLDTGDQEIMEAVSIRLGMPLGTGPEWRQAVAEGAGPLFRDVLEHHR</sequence>
<keyword evidence="3" id="KW-1185">Reference proteome</keyword>
<evidence type="ECO:0000313" key="2">
    <source>
        <dbReference type="EMBL" id="MFC5004179.1"/>
    </source>
</evidence>
<evidence type="ECO:0000259" key="1">
    <source>
        <dbReference type="PROSITE" id="PS51186"/>
    </source>
</evidence>
<dbReference type="Gene3D" id="3.40.630.30">
    <property type="match status" value="1"/>
</dbReference>
<dbReference type="Proteomes" id="UP001595912">
    <property type="component" value="Unassembled WGS sequence"/>
</dbReference>
<dbReference type="InterPro" id="IPR000182">
    <property type="entry name" value="GNAT_dom"/>
</dbReference>
<dbReference type="EMBL" id="JBHSIU010000057">
    <property type="protein sequence ID" value="MFC5004179.1"/>
    <property type="molecule type" value="Genomic_DNA"/>
</dbReference>
<dbReference type="GO" id="GO:0016746">
    <property type="term" value="F:acyltransferase activity"/>
    <property type="evidence" value="ECO:0007669"/>
    <property type="project" value="UniProtKB-KW"/>
</dbReference>
<keyword evidence="2" id="KW-0808">Transferase</keyword>
<dbReference type="PROSITE" id="PS51186">
    <property type="entry name" value="GNAT"/>
    <property type="match status" value="1"/>
</dbReference>
<feature type="domain" description="N-acetyltransferase" evidence="1">
    <location>
        <begin position="1"/>
        <end position="139"/>
    </location>
</feature>
<dbReference type="Pfam" id="PF24722">
    <property type="entry name" value="DUF7674"/>
    <property type="match status" value="1"/>
</dbReference>
<evidence type="ECO:0000313" key="3">
    <source>
        <dbReference type="Proteomes" id="UP001595912"/>
    </source>
</evidence>
<keyword evidence="2" id="KW-0012">Acyltransferase</keyword>
<dbReference type="EC" id="2.3.-.-" evidence="2"/>
<dbReference type="Pfam" id="PF00583">
    <property type="entry name" value="Acetyltransf_1"/>
    <property type="match status" value="1"/>
</dbReference>
<dbReference type="InterPro" id="IPR056091">
    <property type="entry name" value="DUF7674"/>
</dbReference>
<comment type="caution">
    <text evidence="2">The sequence shown here is derived from an EMBL/GenBank/DDBJ whole genome shotgun (WGS) entry which is preliminary data.</text>
</comment>
<name>A0ABV9W8D7_9ACTN</name>
<dbReference type="PANTHER" id="PTHR43072:SF60">
    <property type="entry name" value="L-2,4-DIAMINOBUTYRIC ACID ACETYLTRANSFERASE"/>
    <property type="match status" value="1"/>
</dbReference>
<proteinExistence type="predicted"/>
<reference evidence="3" key="1">
    <citation type="journal article" date="2019" name="Int. J. Syst. Evol. Microbiol.">
        <title>The Global Catalogue of Microorganisms (GCM) 10K type strain sequencing project: providing services to taxonomists for standard genome sequencing and annotation.</title>
        <authorList>
            <consortium name="The Broad Institute Genomics Platform"/>
            <consortium name="The Broad Institute Genome Sequencing Center for Infectious Disease"/>
            <person name="Wu L."/>
            <person name="Ma J."/>
        </authorList>
    </citation>
    <scope>NUCLEOTIDE SEQUENCE [LARGE SCALE GENOMIC DNA]</scope>
    <source>
        <strain evidence="3">CGMCC 4.7152</strain>
    </source>
</reference>
<organism evidence="2 3">
    <name type="scientific">Dactylosporangium cerinum</name>
    <dbReference type="NCBI Taxonomy" id="1434730"/>
    <lineage>
        <taxon>Bacteria</taxon>
        <taxon>Bacillati</taxon>
        <taxon>Actinomycetota</taxon>
        <taxon>Actinomycetes</taxon>
        <taxon>Micromonosporales</taxon>
        <taxon>Micromonosporaceae</taxon>
        <taxon>Dactylosporangium</taxon>
    </lineage>
</organism>
<dbReference type="RefSeq" id="WP_380123817.1">
    <property type="nucleotide sequence ID" value="NZ_JBHSIU010000057.1"/>
</dbReference>
<dbReference type="CDD" id="cd04301">
    <property type="entry name" value="NAT_SF"/>
    <property type="match status" value="1"/>
</dbReference>
<dbReference type="InterPro" id="IPR016181">
    <property type="entry name" value="Acyl_CoA_acyltransferase"/>
</dbReference>